<dbReference type="PROSITE" id="PS50075">
    <property type="entry name" value="CARRIER"/>
    <property type="match status" value="1"/>
</dbReference>
<dbReference type="InterPro" id="IPR045851">
    <property type="entry name" value="AMP-bd_C_sf"/>
</dbReference>
<dbReference type="PANTHER" id="PTHR45527">
    <property type="entry name" value="NONRIBOSOMAL PEPTIDE SYNTHETASE"/>
    <property type="match status" value="1"/>
</dbReference>
<organism evidence="2 3">
    <name type="scientific">Limnoraphis robusta CCNP1315</name>
    <dbReference type="NCBI Taxonomy" id="3110306"/>
    <lineage>
        <taxon>Bacteria</taxon>
        <taxon>Bacillati</taxon>
        <taxon>Cyanobacteriota</taxon>
        <taxon>Cyanophyceae</taxon>
        <taxon>Oscillatoriophycideae</taxon>
        <taxon>Oscillatoriales</taxon>
        <taxon>Sirenicapillariaceae</taxon>
        <taxon>Limnoraphis</taxon>
    </lineage>
</organism>
<dbReference type="Pfam" id="PF00550">
    <property type="entry name" value="PP-binding"/>
    <property type="match status" value="1"/>
</dbReference>
<evidence type="ECO:0000313" key="2">
    <source>
        <dbReference type="EMBL" id="MEA5519538.1"/>
    </source>
</evidence>
<feature type="domain" description="Carrier" evidence="1">
    <location>
        <begin position="111"/>
        <end position="186"/>
    </location>
</feature>
<dbReference type="Gene3D" id="3.40.50.1820">
    <property type="entry name" value="alpha/beta hydrolase"/>
    <property type="match status" value="1"/>
</dbReference>
<gene>
    <name evidence="2" type="ORF">VB854_11340</name>
</gene>
<evidence type="ECO:0000313" key="3">
    <source>
        <dbReference type="Proteomes" id="UP001301728"/>
    </source>
</evidence>
<evidence type="ECO:0000259" key="1">
    <source>
        <dbReference type="PROSITE" id="PS50075"/>
    </source>
</evidence>
<dbReference type="Pfam" id="PF00975">
    <property type="entry name" value="Thioesterase"/>
    <property type="match status" value="1"/>
</dbReference>
<dbReference type="EMBL" id="JAYGHT010000037">
    <property type="protein sequence ID" value="MEA5519538.1"/>
    <property type="molecule type" value="Genomic_DNA"/>
</dbReference>
<dbReference type="RefSeq" id="WP_323306831.1">
    <property type="nucleotide sequence ID" value="NZ_JAYGHT010000037.1"/>
</dbReference>
<dbReference type="Pfam" id="PF13193">
    <property type="entry name" value="AMP-binding_C"/>
    <property type="match status" value="1"/>
</dbReference>
<dbReference type="InterPro" id="IPR001031">
    <property type="entry name" value="Thioesterase"/>
</dbReference>
<protein>
    <submittedName>
        <fullName evidence="2">Thioesterase domain-containing protein</fullName>
    </submittedName>
</protein>
<dbReference type="InterPro" id="IPR009081">
    <property type="entry name" value="PP-bd_ACP"/>
</dbReference>
<dbReference type="SUPFAM" id="SSF56801">
    <property type="entry name" value="Acetyl-CoA synthetase-like"/>
    <property type="match status" value="1"/>
</dbReference>
<accession>A0ABU5U079</accession>
<keyword evidence="3" id="KW-1185">Reference proteome</keyword>
<comment type="caution">
    <text evidence="2">The sequence shown here is derived from an EMBL/GenBank/DDBJ whole genome shotgun (WGS) entry which is preliminary data.</text>
</comment>
<dbReference type="InterPro" id="IPR029058">
    <property type="entry name" value="AB_hydrolase_fold"/>
</dbReference>
<dbReference type="Gene3D" id="1.10.1200.10">
    <property type="entry name" value="ACP-like"/>
    <property type="match status" value="1"/>
</dbReference>
<dbReference type="InterPro" id="IPR025110">
    <property type="entry name" value="AMP-bd_C"/>
</dbReference>
<dbReference type="SUPFAM" id="SSF53474">
    <property type="entry name" value="alpha/beta-Hydrolases"/>
    <property type="match status" value="1"/>
</dbReference>
<reference evidence="2 3" key="1">
    <citation type="submission" date="2023-12" db="EMBL/GenBank/DDBJ databases">
        <title>Baltic Sea Cyanobacteria.</title>
        <authorList>
            <person name="Delbaje E."/>
            <person name="Fewer D.P."/>
            <person name="Shishido T.K."/>
        </authorList>
    </citation>
    <scope>NUCLEOTIDE SEQUENCE [LARGE SCALE GENOMIC DNA]</scope>
    <source>
        <strain evidence="2 3">CCNP 1315</strain>
    </source>
</reference>
<sequence>MKVFGFRIEPGEIEAALVQSGLVSDAAACVVFAGADRIIAAVCTTHPGIERPSDGSLFAALRARLESHAVPSRILWTDRVPRLANGKIDRRAVGTVAQNAIDGSPGAPADTEAGDVPGQVRRVWTRLLGLPPASDSADFISSGGNSLLLLRMFLLLEQATGVQLARLPSLQDQTPASIARAFRTAPHSADSASDYGSGAEVRANRAGHLHKLSDGPGVILAIPHLGGTLGYLANAAASLDGSAALYGILQSGLLPEESPLESVDEMVAGYADLVNTQGWNRLKLVGYSSGATIAVALARRLRERGIDVVRLYLIDGIPSHRPALRRRLRKTYLRIMWRVPMRFTPLRAPNTRPYDLSGYQNEQLSLAKATIRALFRHTPARYHGATTIVRTEKSVELARLDSWRRVTRGPTDEIVLAGANHSNIWDPPHVDGIVQALRRDE</sequence>
<dbReference type="PANTHER" id="PTHR45527:SF1">
    <property type="entry name" value="FATTY ACID SYNTHASE"/>
    <property type="match status" value="1"/>
</dbReference>
<name>A0ABU5U079_9CYAN</name>
<dbReference type="InterPro" id="IPR036736">
    <property type="entry name" value="ACP-like_sf"/>
</dbReference>
<dbReference type="Gene3D" id="3.30.300.30">
    <property type="match status" value="1"/>
</dbReference>
<proteinExistence type="predicted"/>
<dbReference type="Proteomes" id="UP001301728">
    <property type="component" value="Unassembled WGS sequence"/>
</dbReference>
<dbReference type="SUPFAM" id="SSF47336">
    <property type="entry name" value="ACP-like"/>
    <property type="match status" value="1"/>
</dbReference>